<dbReference type="STRING" id="633194.SAMN05421759_1191"/>
<evidence type="ECO:0000256" key="1">
    <source>
        <dbReference type="SAM" id="MobiDB-lite"/>
    </source>
</evidence>
<dbReference type="SMART" id="SM00869">
    <property type="entry name" value="Autotransporter"/>
    <property type="match status" value="1"/>
</dbReference>
<dbReference type="EMBL" id="FTOQ01000019">
    <property type="protein sequence ID" value="SIT13058.1"/>
    <property type="molecule type" value="Genomic_DNA"/>
</dbReference>
<protein>
    <recommendedName>
        <fullName evidence="3">Autotransporter domain-containing protein</fullName>
    </recommendedName>
</protein>
<dbReference type="InterPro" id="IPR005546">
    <property type="entry name" value="Autotransporte_beta"/>
</dbReference>
<name>A0A1N7PR31_9RHOB</name>
<keyword evidence="2" id="KW-0732">Signal</keyword>
<evidence type="ECO:0000313" key="4">
    <source>
        <dbReference type="EMBL" id="SIT13058.1"/>
    </source>
</evidence>
<dbReference type="InterPro" id="IPR044048">
    <property type="entry name" value="Big_12"/>
</dbReference>
<dbReference type="AlphaFoldDB" id="A0A1N7PR31"/>
<feature type="domain" description="Autotransporter" evidence="3">
    <location>
        <begin position="472"/>
        <end position="722"/>
    </location>
</feature>
<feature type="non-terminal residue" evidence="4">
    <location>
        <position position="1"/>
    </location>
</feature>
<feature type="compositionally biased region" description="Polar residues" evidence="1">
    <location>
        <begin position="225"/>
        <end position="234"/>
    </location>
</feature>
<reference evidence="5" key="1">
    <citation type="submission" date="2017-01" db="EMBL/GenBank/DDBJ databases">
        <authorList>
            <person name="Varghese N."/>
            <person name="Submissions S."/>
        </authorList>
    </citation>
    <scope>NUCLEOTIDE SEQUENCE [LARGE SCALE GENOMIC DNA]</scope>
    <source>
        <strain evidence="5">DSM 29430</strain>
    </source>
</reference>
<dbReference type="PANTHER" id="PTHR34677:SF3">
    <property type="entry name" value="BACTERIAL IG-LIKE DOMAIN-CONTAINING PROTEIN"/>
    <property type="match status" value="1"/>
</dbReference>
<gene>
    <name evidence="4" type="ORF">SAMN05421759_1191</name>
</gene>
<evidence type="ECO:0000313" key="5">
    <source>
        <dbReference type="Proteomes" id="UP000186684"/>
    </source>
</evidence>
<dbReference type="Proteomes" id="UP000186684">
    <property type="component" value="Unassembled WGS sequence"/>
</dbReference>
<dbReference type="OrthoDB" id="9773411at2"/>
<feature type="chain" id="PRO_5012320324" description="Autotransporter domain-containing protein" evidence="2">
    <location>
        <begin position="22"/>
        <end position="722"/>
    </location>
</feature>
<sequence>VTYTVTNSGTAALTIAQAVSAAPANVTVNSISAPGSLTVAPGGGTTTFTVNYTPTLAGAFSFGLSFTNDDADENPFNYTVSGTATGAPEIVVSSSESGALTDGGTDAQGSEPAGVAKSVTYTVTNSGTAALTIAQAVSAAPANVTVNSISAPGSLTVAPGGGTTTFTVNYTPTLAGAFSFGLSFTNDDADENPFNYTVSGTATGAPEIVVSSSESGALTDGGTDDFTSTPSAGAPSSVTYTIGNSGTGALTLTAPSVAGNISGQTNVTVTGLSLAATSVDPGGNTTLRVDYTVTAAGAFGFALSIDNNDADEAPFDIAANGTAIGGPTVVLSGAPETFAAAAPFNVTATFSEAVTGFTASDVAVGNGDATGLAGSGAVYTITITPSGAGDVTVSVPEGVAFAASGAFNQASLPISVANVTEEETKEVIARFMANRANLLLANQPDVLGFVNFRTQGRLSFAANGDNMTFNLDSRGKGPIWFTLTGAQANSSGSTSDYVFGAVGGHVWANANTVIGGMIQIDYVDQTDGDARTTGRGWMAGPYLAGKIPDHPLYFQTHLLYGQTQNEVSPFGTYTDDFETERLLFHAELRGELTQGEVTYAPSLSAAYTSDEQLSYEDSLGNTISAQSIELGRVALGVDFMTPMGASLWILDGGIQGSYTQINGTDVPGSVIEDYEGAYARIDLGVSRTGKHGSNFRLSGFYDGLGAEDFELFGLSMSYELPF</sequence>
<feature type="region of interest" description="Disordered" evidence="1">
    <location>
        <begin position="213"/>
        <end position="234"/>
    </location>
</feature>
<dbReference type="InterPro" id="IPR017868">
    <property type="entry name" value="Filamin/ABP280_repeat-like"/>
</dbReference>
<evidence type="ECO:0000259" key="3">
    <source>
        <dbReference type="PROSITE" id="PS51208"/>
    </source>
</evidence>
<dbReference type="PROSITE" id="PS50194">
    <property type="entry name" value="FILAMIN_REPEAT"/>
    <property type="match status" value="3"/>
</dbReference>
<feature type="signal peptide" evidence="2">
    <location>
        <begin position="1"/>
        <end position="21"/>
    </location>
</feature>
<dbReference type="RefSeq" id="WP_143526285.1">
    <property type="nucleotide sequence ID" value="NZ_FTOQ01000019.1"/>
</dbReference>
<dbReference type="InterPro" id="IPR013783">
    <property type="entry name" value="Ig-like_fold"/>
</dbReference>
<evidence type="ECO:0000256" key="2">
    <source>
        <dbReference type="SAM" id="SignalP"/>
    </source>
</evidence>
<dbReference type="Pfam" id="PF19078">
    <property type="entry name" value="Big_12"/>
    <property type="match status" value="1"/>
</dbReference>
<dbReference type="PROSITE" id="PS51208">
    <property type="entry name" value="AUTOTRANSPORTER"/>
    <property type="match status" value="1"/>
</dbReference>
<keyword evidence="5" id="KW-1185">Reference proteome</keyword>
<accession>A0A1N7PR31</accession>
<dbReference type="PANTHER" id="PTHR34677">
    <property type="match status" value="1"/>
</dbReference>
<dbReference type="NCBIfam" id="NF012200">
    <property type="entry name" value="choice_anch_D"/>
    <property type="match status" value="3"/>
</dbReference>
<dbReference type="Gene3D" id="2.60.40.10">
    <property type="entry name" value="Immunoglobulins"/>
    <property type="match status" value="3"/>
</dbReference>
<proteinExistence type="predicted"/>
<dbReference type="SUPFAM" id="SSF103515">
    <property type="entry name" value="Autotransporter"/>
    <property type="match status" value="1"/>
</dbReference>
<dbReference type="InterPro" id="IPR036709">
    <property type="entry name" value="Autotransporte_beta_dom_sf"/>
</dbReference>
<organism evidence="4 5">
    <name type="scientific">Roseivivax lentus</name>
    <dbReference type="NCBI Taxonomy" id="633194"/>
    <lineage>
        <taxon>Bacteria</taxon>
        <taxon>Pseudomonadati</taxon>
        <taxon>Pseudomonadota</taxon>
        <taxon>Alphaproteobacteria</taxon>
        <taxon>Rhodobacterales</taxon>
        <taxon>Roseobacteraceae</taxon>
        <taxon>Roseivivax</taxon>
    </lineage>
</organism>